<dbReference type="GO" id="GO:0016787">
    <property type="term" value="F:hydrolase activity"/>
    <property type="evidence" value="ECO:0007669"/>
    <property type="project" value="UniProtKB-KW"/>
</dbReference>
<evidence type="ECO:0000313" key="5">
    <source>
        <dbReference type="EMBL" id="STV82330.1"/>
    </source>
</evidence>
<organism evidence="5 6">
    <name type="scientific">Klebsiella michiganensis</name>
    <dbReference type="NCBI Taxonomy" id="1134687"/>
    <lineage>
        <taxon>Bacteria</taxon>
        <taxon>Pseudomonadati</taxon>
        <taxon>Pseudomonadota</taxon>
        <taxon>Gammaproteobacteria</taxon>
        <taxon>Enterobacterales</taxon>
        <taxon>Enterobacteriaceae</taxon>
        <taxon>Klebsiella/Raoultella group</taxon>
        <taxon>Klebsiella</taxon>
    </lineage>
</organism>
<evidence type="ECO:0000256" key="1">
    <source>
        <dbReference type="ARBA" id="ARBA00022801"/>
    </source>
</evidence>
<accession>A0A7H4N7D7</accession>
<dbReference type="EMBL" id="UGMS01000001">
    <property type="protein sequence ID" value="STV82330.1"/>
    <property type="molecule type" value="Genomic_DNA"/>
</dbReference>
<keyword evidence="2 5" id="KW-0547">Nucleotide-binding</keyword>
<keyword evidence="1" id="KW-0378">Hydrolase</keyword>
<dbReference type="Pfam" id="PF08482">
    <property type="entry name" value="HrpB_C"/>
    <property type="match status" value="1"/>
</dbReference>
<sequence>MAGVHSLRALKALDVRQALQNWLPWPLRQKLDSELPTHYTVPTGSRIAIRYHDENPPALAVRMQEMFWRGRPLRLSPRGACRWCWSCFRRRQRPLQITRDLGAFWQGSYREVQKEMKGRYPKHVWPDDPANTAPTRRTKKYS</sequence>
<dbReference type="GO" id="GO:0004386">
    <property type="term" value="F:helicase activity"/>
    <property type="evidence" value="ECO:0007669"/>
    <property type="project" value="UniProtKB-KW"/>
</dbReference>
<evidence type="ECO:0000256" key="3">
    <source>
        <dbReference type="SAM" id="MobiDB-lite"/>
    </source>
</evidence>
<name>A0A7H4N7D7_9ENTR</name>
<dbReference type="PANTHER" id="PTHR43519">
    <property type="entry name" value="ATP-DEPENDENT RNA HELICASE HRPB"/>
    <property type="match status" value="1"/>
</dbReference>
<dbReference type="Proteomes" id="UP000254863">
    <property type="component" value="Unassembled WGS sequence"/>
</dbReference>
<feature type="region of interest" description="Disordered" evidence="3">
    <location>
        <begin position="121"/>
        <end position="142"/>
    </location>
</feature>
<keyword evidence="2 5" id="KW-0347">Helicase</keyword>
<feature type="domain" description="ATP-dependent RNA helicase HrpB C-terminal" evidence="4">
    <location>
        <begin position="2"/>
        <end position="129"/>
    </location>
</feature>
<dbReference type="AlphaFoldDB" id="A0A7H4N7D7"/>
<dbReference type="InterPro" id="IPR013689">
    <property type="entry name" value="RNA_helicase_ATP-dep_HrpB_C"/>
</dbReference>
<proteinExistence type="predicted"/>
<comment type="caution">
    <text evidence="5">The sequence shown here is derived from an EMBL/GenBank/DDBJ whole genome shotgun (WGS) entry which is preliminary data.</text>
</comment>
<evidence type="ECO:0000313" key="6">
    <source>
        <dbReference type="Proteomes" id="UP000254863"/>
    </source>
</evidence>
<dbReference type="PANTHER" id="PTHR43519:SF1">
    <property type="entry name" value="ATP-DEPENDENT RNA HELICASE HRPB"/>
    <property type="match status" value="1"/>
</dbReference>
<evidence type="ECO:0000256" key="2">
    <source>
        <dbReference type="ARBA" id="ARBA00022806"/>
    </source>
</evidence>
<keyword evidence="2 5" id="KW-0067">ATP-binding</keyword>
<reference evidence="5 6" key="1">
    <citation type="submission" date="2018-06" db="EMBL/GenBank/DDBJ databases">
        <authorList>
            <consortium name="Pathogen Informatics"/>
            <person name="Doyle S."/>
        </authorList>
    </citation>
    <scope>NUCLEOTIDE SEQUENCE [LARGE SCALE GENOMIC DNA]</scope>
    <source>
        <strain evidence="5 6">NCTC11685</strain>
    </source>
</reference>
<protein>
    <submittedName>
        <fullName evidence="5">ATP-dependent helicase HrpB</fullName>
    </submittedName>
</protein>
<gene>
    <name evidence="5" type="ORF">NCTC11685_02981</name>
</gene>
<evidence type="ECO:0000259" key="4">
    <source>
        <dbReference type="Pfam" id="PF08482"/>
    </source>
</evidence>